<dbReference type="PANTHER" id="PTHR35910">
    <property type="entry name" value="2EXR DOMAIN-CONTAINING PROTEIN"/>
    <property type="match status" value="1"/>
</dbReference>
<keyword evidence="3" id="KW-1185">Reference proteome</keyword>
<protein>
    <recommendedName>
        <fullName evidence="1">2EXR domain-containing protein</fullName>
    </recommendedName>
</protein>
<evidence type="ECO:0000313" key="2">
    <source>
        <dbReference type="EMBL" id="EPE36895.1"/>
    </source>
</evidence>
<accession>S3DGS7</accession>
<evidence type="ECO:0000259" key="1">
    <source>
        <dbReference type="Pfam" id="PF20150"/>
    </source>
</evidence>
<dbReference type="PANTHER" id="PTHR35910:SF1">
    <property type="entry name" value="2EXR DOMAIN-CONTAINING PROTEIN"/>
    <property type="match status" value="1"/>
</dbReference>
<dbReference type="RefSeq" id="XP_008076210.1">
    <property type="nucleotide sequence ID" value="XM_008078019.1"/>
</dbReference>
<dbReference type="KEGG" id="glz:GLAREA_09058"/>
<dbReference type="Proteomes" id="UP000016922">
    <property type="component" value="Unassembled WGS sequence"/>
</dbReference>
<dbReference type="OrthoDB" id="3473305at2759"/>
<dbReference type="InterPro" id="IPR045518">
    <property type="entry name" value="2EXR"/>
</dbReference>
<dbReference type="EMBL" id="KE145352">
    <property type="protein sequence ID" value="EPE36895.1"/>
    <property type="molecule type" value="Genomic_DNA"/>
</dbReference>
<dbReference type="HOGENOM" id="CLU_1695642_0_0_1"/>
<dbReference type="AlphaFoldDB" id="S3DGS7"/>
<feature type="domain" description="2EXR" evidence="1">
    <location>
        <begin position="18"/>
        <end position="109"/>
    </location>
</feature>
<proteinExistence type="predicted"/>
<name>S3DGS7_GLAL2</name>
<dbReference type="OMA" id="YEMNARA"/>
<gene>
    <name evidence="2" type="ORF">GLAREA_09058</name>
</gene>
<sequence length="155" mass="18252">MASNTEEPTLPVTPLTTFRLFPRLPLELRRCIWKFAAFEARLLELLPHADAFGRPYYLFTSSPTPVTLHVCRESRSEALAIFSKAFSIVCKFTETKQRYIWTNFSVDTIKIEQYYLRDVERGERASIRRLRVKADHPETFKDVCYPYDYEMNARA</sequence>
<dbReference type="Pfam" id="PF20150">
    <property type="entry name" value="2EXR"/>
    <property type="match status" value="1"/>
</dbReference>
<evidence type="ECO:0000313" key="3">
    <source>
        <dbReference type="Proteomes" id="UP000016922"/>
    </source>
</evidence>
<organism evidence="2 3">
    <name type="scientific">Glarea lozoyensis (strain ATCC 20868 / MF5171)</name>
    <dbReference type="NCBI Taxonomy" id="1116229"/>
    <lineage>
        <taxon>Eukaryota</taxon>
        <taxon>Fungi</taxon>
        <taxon>Dikarya</taxon>
        <taxon>Ascomycota</taxon>
        <taxon>Pezizomycotina</taxon>
        <taxon>Leotiomycetes</taxon>
        <taxon>Helotiales</taxon>
        <taxon>Helotiaceae</taxon>
        <taxon>Glarea</taxon>
    </lineage>
</organism>
<dbReference type="GeneID" id="19468106"/>
<reference evidence="2 3" key="1">
    <citation type="journal article" date="2013" name="BMC Genomics">
        <title>Genomics-driven discovery of the pneumocandin biosynthetic gene cluster in the fungus Glarea lozoyensis.</title>
        <authorList>
            <person name="Chen L."/>
            <person name="Yue Q."/>
            <person name="Zhang X."/>
            <person name="Xiang M."/>
            <person name="Wang C."/>
            <person name="Li S."/>
            <person name="Che Y."/>
            <person name="Ortiz-Lopez F.J."/>
            <person name="Bills G.F."/>
            <person name="Liu X."/>
            <person name="An Z."/>
        </authorList>
    </citation>
    <scope>NUCLEOTIDE SEQUENCE [LARGE SCALE GENOMIC DNA]</scope>
    <source>
        <strain evidence="3">ATCC 20868 / MF5171</strain>
    </source>
</reference>